<feature type="domain" description="Phosphoadenosine phosphosulphate reductase" evidence="1">
    <location>
        <begin position="157"/>
        <end position="234"/>
    </location>
</feature>
<dbReference type="InterPro" id="IPR014729">
    <property type="entry name" value="Rossmann-like_a/b/a_fold"/>
</dbReference>
<proteinExistence type="predicted"/>
<dbReference type="CDD" id="cd23947">
    <property type="entry name" value="PAPS_reductase-like_YbdN"/>
    <property type="match status" value="1"/>
</dbReference>
<evidence type="ECO:0000259" key="1">
    <source>
        <dbReference type="Pfam" id="PF01507"/>
    </source>
</evidence>
<dbReference type="Pfam" id="PF11922">
    <property type="entry name" value="DUF3440"/>
    <property type="match status" value="2"/>
</dbReference>
<dbReference type="PANTHER" id="PTHR30083:SF0">
    <property type="entry name" value="3'-PHOSPHOADENOSINE 5'-PHOSPHOSULFATE SULFOTRANSFERASE (PAPS REDUCTASE)_FAD SYNTHETASE"/>
    <property type="match status" value="1"/>
</dbReference>
<dbReference type="InterPro" id="IPR021845">
    <property type="entry name" value="DUF3440"/>
</dbReference>
<dbReference type="Pfam" id="PF01507">
    <property type="entry name" value="PAPS_reduct"/>
    <property type="match status" value="2"/>
</dbReference>
<accession>A0ABU9J6B0</accession>
<dbReference type="PANTHER" id="PTHR30083">
    <property type="entry name" value="TRANSCRIPTIONAL REGULATOR-RELATED"/>
    <property type="match status" value="1"/>
</dbReference>
<comment type="caution">
    <text evidence="2">The sequence shown here is derived from an EMBL/GenBank/DDBJ whole genome shotgun (WGS) entry which is preliminary data.</text>
</comment>
<evidence type="ECO:0000313" key="3">
    <source>
        <dbReference type="Proteomes" id="UP001491613"/>
    </source>
</evidence>
<evidence type="ECO:0000313" key="2">
    <source>
        <dbReference type="EMBL" id="MEL3918121.1"/>
    </source>
</evidence>
<dbReference type="EMBL" id="JAZDDP010000001">
    <property type="protein sequence ID" value="MEL3918121.1"/>
    <property type="molecule type" value="Genomic_DNA"/>
</dbReference>
<keyword evidence="3" id="KW-1185">Reference proteome</keyword>
<protein>
    <submittedName>
        <fullName evidence="2">DUF3440 domain-containing protein</fullName>
    </submittedName>
</protein>
<reference evidence="2 3" key="1">
    <citation type="submission" date="2024-01" db="EMBL/GenBank/DDBJ databases">
        <title>Horizontal gene transfer in Aeromonas trota.</title>
        <authorList>
            <person name="Otero Olarra J.E."/>
            <person name="Perez Valdespino A."/>
        </authorList>
    </citation>
    <scope>NUCLEOTIDE SEQUENCE [LARGE SCALE GENOMIC DNA]</scope>
    <source>
        <strain evidence="2 3">9.1</strain>
    </source>
</reference>
<dbReference type="SUPFAM" id="SSF52402">
    <property type="entry name" value="Adenine nucleotide alpha hydrolases-like"/>
    <property type="match status" value="1"/>
</dbReference>
<dbReference type="Gene3D" id="3.40.50.620">
    <property type="entry name" value="HUPs"/>
    <property type="match status" value="1"/>
</dbReference>
<dbReference type="RefSeq" id="WP_342016540.1">
    <property type="nucleotide sequence ID" value="NZ_JAVTII010000001.1"/>
</dbReference>
<gene>
    <name evidence="2" type="ORF">V1482_01695</name>
</gene>
<feature type="domain" description="Phosphoadenosine phosphosulphate reductase" evidence="1">
    <location>
        <begin position="30"/>
        <end position="84"/>
    </location>
</feature>
<sequence>MSSKKIPLGQDVYSAALKRLVWAFDNFNPICISFSGGKDSSTLLHLAAMIAKRKKKSFSVLFIDWEVQFNHTISFVSAMREKYSSIIDTFYWVALPLTTINGVSQFQPEWIAWEKNTEWVRQPPAFAITDQRFFPFYRLNMTFEDFVDEFGHWFSAKNNAAILIGIRSDESINRYHAIASRRKMRYSQEHPWTTASATGFYYKAYPIYDWKISDIWHFFSKFNLPYNPLYDLMFQAGVPLGSMRICEPFGPEQRRGLWLYKVLEPNTWGQVCSRVAGAVSGGLYGNQTGDYFAKQRMNKPSHLRWKDYALFLLDSMPPITAEHYKNKIAIYLKWYKERDYPVDIPDYQEKDCGSKDIPSWRRICKTILKNDYWCKMLSFSPNKVSNYNRYFNRIKGLREKWKII</sequence>
<organism evidence="2 3">
    <name type="scientific">Aeromonas enteropelogenes</name>
    <name type="common">Aeromonas trota</name>
    <dbReference type="NCBI Taxonomy" id="29489"/>
    <lineage>
        <taxon>Bacteria</taxon>
        <taxon>Pseudomonadati</taxon>
        <taxon>Pseudomonadota</taxon>
        <taxon>Gammaproteobacteria</taxon>
        <taxon>Aeromonadales</taxon>
        <taxon>Aeromonadaceae</taxon>
        <taxon>Aeromonas</taxon>
    </lineage>
</organism>
<name>A0ABU9J6B0_AEREN</name>
<dbReference type="Proteomes" id="UP001491613">
    <property type="component" value="Unassembled WGS sequence"/>
</dbReference>
<dbReference type="InterPro" id="IPR002500">
    <property type="entry name" value="PAPS_reduct_dom"/>
</dbReference>